<dbReference type="Proteomes" id="UP000185494">
    <property type="component" value="Chromosome 1"/>
</dbReference>
<gene>
    <name evidence="2" type="ORF">RGI145_13470</name>
    <name evidence="3" type="ORF">RQ831_15380</name>
</gene>
<dbReference type="Proteomes" id="UP001258945">
    <property type="component" value="Unassembled WGS sequence"/>
</dbReference>
<dbReference type="AlphaFoldDB" id="A0A1L7AGS9"/>
<keyword evidence="5" id="KW-1185">Reference proteome</keyword>
<sequence length="71" mass="7301">MYKPLVIAGCLISLAACSGPDRPMPQADRSPRDSLNNNFNPTTQAMPGATPRDDSSSGSQARGGPGTGAIR</sequence>
<reference evidence="2 4" key="1">
    <citation type="submission" date="2016-05" db="EMBL/GenBank/DDBJ databases">
        <title>Complete Genome and Methylome Analysis of Psychrotrophic Bacterial Isolates from Antarctic Lake Untersee.</title>
        <authorList>
            <person name="Fomenkov A."/>
            <person name="Akimov V.N."/>
            <person name="Vasilyeva L.V."/>
            <person name="Andersen D."/>
            <person name="Vincze T."/>
            <person name="Roberts R.J."/>
        </authorList>
    </citation>
    <scope>NUCLEOTIDE SEQUENCE [LARGE SCALE GENOMIC DNA]</scope>
    <source>
        <strain evidence="2 4">U14-5</strain>
    </source>
</reference>
<evidence type="ECO:0000256" key="1">
    <source>
        <dbReference type="SAM" id="MobiDB-lite"/>
    </source>
</evidence>
<evidence type="ECO:0008006" key="6">
    <source>
        <dbReference type="Google" id="ProtNLM"/>
    </source>
</evidence>
<evidence type="ECO:0000313" key="5">
    <source>
        <dbReference type="Proteomes" id="UP001258945"/>
    </source>
</evidence>
<dbReference type="EMBL" id="CP015583">
    <property type="protein sequence ID" value="APT57975.1"/>
    <property type="molecule type" value="Genomic_DNA"/>
</dbReference>
<evidence type="ECO:0000313" key="4">
    <source>
        <dbReference type="Proteomes" id="UP000185494"/>
    </source>
</evidence>
<dbReference type="KEGG" id="rgi:RGI145_13470"/>
<dbReference type="RefSeq" id="WP_058389708.1">
    <property type="nucleotide sequence ID" value="NZ_CP015583.1"/>
</dbReference>
<accession>A0A1L7AGS9</accession>
<evidence type="ECO:0000313" key="2">
    <source>
        <dbReference type="EMBL" id="APT57975.1"/>
    </source>
</evidence>
<feature type="region of interest" description="Disordered" evidence="1">
    <location>
        <begin position="17"/>
        <end position="71"/>
    </location>
</feature>
<name>A0A1L7AGS9_9PROT</name>
<reference evidence="3 5" key="2">
    <citation type="journal article" date="2019" name="Microb. Pathog.">
        <title>Comparison of VITEK 2, MALDI-TOF MS, 16S rRNA gene sequencing, and whole-genome sequencing for identification of Roseomonas mucosa.</title>
        <authorList>
            <person name="Rudolph W.W."/>
            <person name="Gunzer F."/>
            <person name="Trauth M."/>
            <person name="Bunk B."/>
            <person name="Bigge R."/>
            <person name="Schrottner P."/>
        </authorList>
    </citation>
    <scope>NUCLEOTIDE SEQUENCE [LARGE SCALE GENOMIC DNA]</scope>
    <source>
        <strain evidence="3 5">DSM 103800</strain>
    </source>
</reference>
<feature type="compositionally biased region" description="Polar residues" evidence="1">
    <location>
        <begin position="33"/>
        <end position="45"/>
    </location>
</feature>
<protein>
    <recommendedName>
        <fullName evidence="6">Lipoprotein</fullName>
    </recommendedName>
</protein>
<dbReference type="PROSITE" id="PS51257">
    <property type="entry name" value="PROKAR_LIPOPROTEIN"/>
    <property type="match status" value="1"/>
</dbReference>
<evidence type="ECO:0000313" key="3">
    <source>
        <dbReference type="EMBL" id="MDT8332443.1"/>
    </source>
</evidence>
<proteinExistence type="predicted"/>
<dbReference type="EMBL" id="JAVVDO010000027">
    <property type="protein sequence ID" value="MDT8332443.1"/>
    <property type="molecule type" value="Genomic_DNA"/>
</dbReference>
<organism evidence="2 4">
    <name type="scientific">Roseomonas gilardii</name>
    <dbReference type="NCBI Taxonomy" id="257708"/>
    <lineage>
        <taxon>Bacteria</taxon>
        <taxon>Pseudomonadati</taxon>
        <taxon>Pseudomonadota</taxon>
        <taxon>Alphaproteobacteria</taxon>
        <taxon>Acetobacterales</taxon>
        <taxon>Roseomonadaceae</taxon>
        <taxon>Roseomonas</taxon>
    </lineage>
</organism>
<reference evidence="3" key="3">
    <citation type="submission" date="2023-09" db="EMBL/GenBank/DDBJ databases">
        <authorList>
            <person name="Schober I."/>
            <person name="Bunk B."/>
        </authorList>
    </citation>
    <scope>NUCLEOTIDE SEQUENCE</scope>
    <source>
        <strain evidence="3">DSM 103800</strain>
    </source>
</reference>
<feature type="compositionally biased region" description="Gly residues" evidence="1">
    <location>
        <begin position="61"/>
        <end position="71"/>
    </location>
</feature>